<dbReference type="CDD" id="cd02440">
    <property type="entry name" value="AdoMet_MTases"/>
    <property type="match status" value="1"/>
</dbReference>
<evidence type="ECO:0000313" key="2">
    <source>
        <dbReference type="EMBL" id="MFC0676151.1"/>
    </source>
</evidence>
<comment type="caution">
    <text evidence="2">The sequence shown here is derived from an EMBL/GenBank/DDBJ whole genome shotgun (WGS) entry which is preliminary data.</text>
</comment>
<dbReference type="GO" id="GO:0061542">
    <property type="term" value="F:3-demethylubiquinol 3-O-methyltransferase activity"/>
    <property type="evidence" value="ECO:0007669"/>
    <property type="project" value="UniProtKB-EC"/>
</dbReference>
<dbReference type="EC" id="2.1.1.222" evidence="2"/>
<gene>
    <name evidence="2" type="ORF">ACFFF6_19560</name>
</gene>
<dbReference type="GO" id="GO:0032259">
    <property type="term" value="P:methylation"/>
    <property type="evidence" value="ECO:0007669"/>
    <property type="project" value="UniProtKB-KW"/>
</dbReference>
<dbReference type="Proteomes" id="UP001589793">
    <property type="component" value="Unassembled WGS sequence"/>
</dbReference>
<dbReference type="Gene3D" id="3.40.50.150">
    <property type="entry name" value="Vaccinia Virus protein VP39"/>
    <property type="match status" value="1"/>
</dbReference>
<dbReference type="GO" id="GO:0102208">
    <property type="term" value="F:2-polyprenyl-6-hydroxyphenol methylase activity"/>
    <property type="evidence" value="ECO:0007669"/>
    <property type="project" value="UniProtKB-EC"/>
</dbReference>
<feature type="compositionally biased region" description="Low complexity" evidence="1">
    <location>
        <begin position="7"/>
        <end position="16"/>
    </location>
</feature>
<dbReference type="EMBL" id="JBHLSV010000044">
    <property type="protein sequence ID" value="MFC0676151.1"/>
    <property type="molecule type" value="Genomic_DNA"/>
</dbReference>
<keyword evidence="2" id="KW-0808">Transferase</keyword>
<accession>A0ABV6RGP6</accession>
<keyword evidence="2" id="KW-0489">Methyltransferase</keyword>
<evidence type="ECO:0000256" key="1">
    <source>
        <dbReference type="SAM" id="MobiDB-lite"/>
    </source>
</evidence>
<evidence type="ECO:0000313" key="3">
    <source>
        <dbReference type="Proteomes" id="UP001589793"/>
    </source>
</evidence>
<keyword evidence="3" id="KW-1185">Reference proteome</keyword>
<proteinExistence type="predicted"/>
<feature type="region of interest" description="Disordered" evidence="1">
    <location>
        <begin position="1"/>
        <end position="27"/>
    </location>
</feature>
<dbReference type="SUPFAM" id="SSF53335">
    <property type="entry name" value="S-adenosyl-L-methionine-dependent methyltransferases"/>
    <property type="match status" value="1"/>
</dbReference>
<dbReference type="EC" id="2.1.1.64" evidence="2"/>
<dbReference type="InterPro" id="IPR029063">
    <property type="entry name" value="SAM-dependent_MTases_sf"/>
</dbReference>
<name>A0ABV6RGP6_9MICO</name>
<reference evidence="2 3" key="1">
    <citation type="submission" date="2024-09" db="EMBL/GenBank/DDBJ databases">
        <authorList>
            <person name="Sun Q."/>
            <person name="Mori K."/>
        </authorList>
    </citation>
    <scope>NUCLEOTIDE SEQUENCE [LARGE SCALE GENOMIC DNA]</scope>
    <source>
        <strain evidence="2 3">CICC 10874</strain>
    </source>
</reference>
<sequence length="206" mass="22336">MTPSDRAPAAMPPAAATRSFSQYNAAQRGRPVRRLALRGAELAGPAAGRTAVELGSGIGIEAAHLAGLGWEVRSYDADPSVEEPMRELAARAPVTHRTVSLEDPGLVLPPCHLLLSCATLPFTRREAFPDLWRRIREAVQPGGVLALDLFGDRDGWAGHEGTFLSRTEVEELLDGLDVLDLEEREHEGRSFAGPKHWHVLTVLARA</sequence>
<organism evidence="2 3">
    <name type="scientific">Brachybacterium hainanense</name>
    <dbReference type="NCBI Taxonomy" id="1541174"/>
    <lineage>
        <taxon>Bacteria</taxon>
        <taxon>Bacillati</taxon>
        <taxon>Actinomycetota</taxon>
        <taxon>Actinomycetes</taxon>
        <taxon>Micrococcales</taxon>
        <taxon>Dermabacteraceae</taxon>
        <taxon>Brachybacterium</taxon>
    </lineage>
</organism>
<protein>
    <submittedName>
        <fullName evidence="2">Class I SAM-dependent methyltransferase</fullName>
        <ecNumber evidence="2">2.1.1.222</ecNumber>
        <ecNumber evidence="2">2.1.1.64</ecNumber>
    </submittedName>
</protein>
<dbReference type="RefSeq" id="WP_376983199.1">
    <property type="nucleotide sequence ID" value="NZ_JBHLSV010000044.1"/>
</dbReference>